<evidence type="ECO:0000313" key="3">
    <source>
        <dbReference type="EMBL" id="ORC15966.1"/>
    </source>
</evidence>
<dbReference type="Pfam" id="PF00857">
    <property type="entry name" value="Isochorismatase"/>
    <property type="match status" value="1"/>
</dbReference>
<evidence type="ECO:0000313" key="4">
    <source>
        <dbReference type="Proteomes" id="UP000192359"/>
    </source>
</evidence>
<dbReference type="SUPFAM" id="SSF52499">
    <property type="entry name" value="Isochorismatase-like hydrolases"/>
    <property type="match status" value="1"/>
</dbReference>
<dbReference type="EMBL" id="LXWF01000041">
    <property type="protein sequence ID" value="ORC15966.1"/>
    <property type="molecule type" value="Genomic_DNA"/>
</dbReference>
<name>A0A1Y1RP37_9MICC</name>
<protein>
    <recommendedName>
        <fullName evidence="2">Isochorismatase-like domain-containing protein</fullName>
    </recommendedName>
</protein>
<dbReference type="InterPro" id="IPR036380">
    <property type="entry name" value="Isochorismatase-like_sf"/>
</dbReference>
<sequence>MLPSIDSYRLSTSSLPANRTRWQPDPHQAVLLVHDMQNHFVQAFDRTPHSQITQTIRNIQQLHRMATDLDIPTVFTAQPPQQDPADRQLLTDFWGPGLQDPHAAHIIQELTPHPNDTVLTKWRYCAFYRSDLEDRMRNHAKTQLWITGIYSHIGCMTTALSAFMRGFQVFFIADAQADFSEENHRQALTYVSQRCGQVLLTRDIITAAKQHEEQEAIA</sequence>
<evidence type="ECO:0000259" key="2">
    <source>
        <dbReference type="Pfam" id="PF00857"/>
    </source>
</evidence>
<dbReference type="PRINTS" id="PR01398">
    <property type="entry name" value="ISCHRISMTASE"/>
</dbReference>
<dbReference type="PANTHER" id="PTHR43540">
    <property type="entry name" value="PEROXYUREIDOACRYLATE/UREIDOACRYLATE AMIDOHYDROLASE-RELATED"/>
    <property type="match status" value="1"/>
</dbReference>
<keyword evidence="1" id="KW-0378">Hydrolase</keyword>
<dbReference type="Gene3D" id="3.40.50.850">
    <property type="entry name" value="Isochorismatase-like"/>
    <property type="match status" value="1"/>
</dbReference>
<comment type="caution">
    <text evidence="3">The sequence shown here is derived from an EMBL/GenBank/DDBJ whole genome shotgun (WGS) entry which is preliminary data.</text>
</comment>
<dbReference type="OrthoDB" id="3174612at2"/>
<reference evidence="3 4" key="1">
    <citation type="submission" date="2016-05" db="EMBL/GenBank/DDBJ databases">
        <title>Draft genome sequence of a porcine commensal Rothia nasimurium.</title>
        <authorList>
            <person name="Gaiser R.A."/>
            <person name="Van Baarlen P."/>
            <person name="Wells J.M."/>
        </authorList>
    </citation>
    <scope>NUCLEOTIDE SEQUENCE [LARGE SCALE GENOMIC DNA]</scope>
    <source>
        <strain evidence="3 4">PT-32</strain>
    </source>
</reference>
<proteinExistence type="predicted"/>
<dbReference type="RefSeq" id="WP_083092396.1">
    <property type="nucleotide sequence ID" value="NZ_LXWF01000041.1"/>
</dbReference>
<feature type="domain" description="Isochorismatase-like" evidence="2">
    <location>
        <begin position="30"/>
        <end position="202"/>
    </location>
</feature>
<accession>A0A1Y1RP37</accession>
<dbReference type="GO" id="GO:0008908">
    <property type="term" value="F:isochorismatase activity"/>
    <property type="evidence" value="ECO:0007669"/>
    <property type="project" value="InterPro"/>
</dbReference>
<evidence type="ECO:0000256" key="1">
    <source>
        <dbReference type="ARBA" id="ARBA00022801"/>
    </source>
</evidence>
<organism evidence="3 4">
    <name type="scientific">Rothia nasimurium</name>
    <dbReference type="NCBI Taxonomy" id="85336"/>
    <lineage>
        <taxon>Bacteria</taxon>
        <taxon>Bacillati</taxon>
        <taxon>Actinomycetota</taxon>
        <taxon>Actinomycetes</taxon>
        <taxon>Micrococcales</taxon>
        <taxon>Micrococcaceae</taxon>
        <taxon>Rothia</taxon>
    </lineage>
</organism>
<dbReference type="Proteomes" id="UP000192359">
    <property type="component" value="Unassembled WGS sequence"/>
</dbReference>
<dbReference type="PANTHER" id="PTHR43540:SF3">
    <property type="entry name" value="ENTEROBACTIN SYNTHASE COMPONENT B"/>
    <property type="match status" value="1"/>
</dbReference>
<keyword evidence="4" id="KW-1185">Reference proteome</keyword>
<dbReference type="AlphaFoldDB" id="A0A1Y1RP37"/>
<dbReference type="InterPro" id="IPR016291">
    <property type="entry name" value="Isochorismatase"/>
</dbReference>
<gene>
    <name evidence="3" type="ORF">A7979_04940</name>
</gene>
<dbReference type="InterPro" id="IPR000868">
    <property type="entry name" value="Isochorismatase-like_dom"/>
</dbReference>
<dbReference type="InterPro" id="IPR050272">
    <property type="entry name" value="Isochorismatase-like_hydrls"/>
</dbReference>